<keyword evidence="3" id="KW-1185">Reference proteome</keyword>
<protein>
    <submittedName>
        <fullName evidence="2">Uncharacterized protein</fullName>
    </submittedName>
</protein>
<dbReference type="AlphaFoldDB" id="A0A017SLJ0"/>
<gene>
    <name evidence="2" type="ORF">EURHEDRAFT_375751</name>
</gene>
<dbReference type="RefSeq" id="XP_040640843.1">
    <property type="nucleotide sequence ID" value="XM_040778775.1"/>
</dbReference>
<evidence type="ECO:0000313" key="2">
    <source>
        <dbReference type="EMBL" id="EYE97155.1"/>
    </source>
</evidence>
<dbReference type="EMBL" id="KK088416">
    <property type="protein sequence ID" value="EYE97155.1"/>
    <property type="molecule type" value="Genomic_DNA"/>
</dbReference>
<proteinExistence type="predicted"/>
<evidence type="ECO:0000256" key="1">
    <source>
        <dbReference type="SAM" id="MobiDB-lite"/>
    </source>
</evidence>
<evidence type="ECO:0000313" key="3">
    <source>
        <dbReference type="Proteomes" id="UP000019804"/>
    </source>
</evidence>
<feature type="region of interest" description="Disordered" evidence="1">
    <location>
        <begin position="134"/>
        <end position="155"/>
    </location>
</feature>
<dbReference type="HOGENOM" id="CLU_1695109_0_0_1"/>
<organism evidence="2 3">
    <name type="scientific">Aspergillus ruber (strain CBS 135680)</name>
    <dbReference type="NCBI Taxonomy" id="1388766"/>
    <lineage>
        <taxon>Eukaryota</taxon>
        <taxon>Fungi</taxon>
        <taxon>Dikarya</taxon>
        <taxon>Ascomycota</taxon>
        <taxon>Pezizomycotina</taxon>
        <taxon>Eurotiomycetes</taxon>
        <taxon>Eurotiomycetidae</taxon>
        <taxon>Eurotiales</taxon>
        <taxon>Aspergillaceae</taxon>
        <taxon>Aspergillus</taxon>
        <taxon>Aspergillus subgen. Aspergillus</taxon>
    </lineage>
</organism>
<sequence>MCWLFEYIRLVRVATFWDVWRDDEVWWRYWGIEGSGDGPDEMDMNESDKFNASGESENESWLDVYVSYAEEWADWRSQVKMCTKETLEFPKDHLYKENNTSSSVASFCDSLLRKSRHLPFPFSVRLPAAFGSLSRPERTRSKVMRARSAQGTMPE</sequence>
<dbReference type="Proteomes" id="UP000019804">
    <property type="component" value="Unassembled WGS sequence"/>
</dbReference>
<dbReference type="GeneID" id="63693899"/>
<reference evidence="3" key="1">
    <citation type="journal article" date="2014" name="Nat. Commun.">
        <title>Genomic adaptations of the halophilic Dead Sea filamentous fungus Eurotium rubrum.</title>
        <authorList>
            <person name="Kis-Papo T."/>
            <person name="Weig A.R."/>
            <person name="Riley R."/>
            <person name="Persoh D."/>
            <person name="Salamov A."/>
            <person name="Sun H."/>
            <person name="Lipzen A."/>
            <person name="Wasser S.P."/>
            <person name="Rambold G."/>
            <person name="Grigoriev I.V."/>
            <person name="Nevo E."/>
        </authorList>
    </citation>
    <scope>NUCLEOTIDE SEQUENCE [LARGE SCALE GENOMIC DNA]</scope>
    <source>
        <strain evidence="3">CBS 135680</strain>
    </source>
</reference>
<name>A0A017SLJ0_ASPRC</name>
<accession>A0A017SLJ0</accession>